<dbReference type="Pfam" id="PF04355">
    <property type="entry name" value="BamE"/>
    <property type="match status" value="1"/>
</dbReference>
<evidence type="ECO:0000256" key="1">
    <source>
        <dbReference type="ARBA" id="ARBA00022729"/>
    </source>
</evidence>
<dbReference type="Gene3D" id="3.30.1450.10">
    <property type="match status" value="1"/>
</dbReference>
<accession>A0A2U2BVK2</accession>
<protein>
    <submittedName>
        <fullName evidence="6">Outer membrane protein assembly factor BamE</fullName>
    </submittedName>
</protein>
<keyword evidence="1 4" id="KW-0732">Signal</keyword>
<dbReference type="PROSITE" id="PS51257">
    <property type="entry name" value="PROKAR_LIPOPROTEIN"/>
    <property type="match status" value="1"/>
</dbReference>
<dbReference type="InterPro" id="IPR037873">
    <property type="entry name" value="BamE-like"/>
</dbReference>
<dbReference type="OrthoDB" id="7203955at2"/>
<reference evidence="7" key="1">
    <citation type="submission" date="2018-05" db="EMBL/GenBank/DDBJ databases">
        <authorList>
            <person name="Liu B.-T."/>
        </authorList>
    </citation>
    <scope>NUCLEOTIDE SEQUENCE [LARGE SCALE GENOMIC DNA]</scope>
    <source>
        <strain evidence="7">WD6-1</strain>
    </source>
</reference>
<name>A0A2U2BVK2_9PROT</name>
<dbReference type="Proteomes" id="UP000245168">
    <property type="component" value="Unassembled WGS sequence"/>
</dbReference>
<feature type="chain" id="PRO_5015749628" evidence="4">
    <location>
        <begin position="23"/>
        <end position="169"/>
    </location>
</feature>
<dbReference type="EMBL" id="QEXV01000002">
    <property type="protein sequence ID" value="PWE17994.1"/>
    <property type="molecule type" value="Genomic_DNA"/>
</dbReference>
<evidence type="ECO:0000259" key="5">
    <source>
        <dbReference type="Pfam" id="PF04355"/>
    </source>
</evidence>
<proteinExistence type="predicted"/>
<gene>
    <name evidence="6" type="ORF">DDZ18_05315</name>
</gene>
<evidence type="ECO:0000256" key="2">
    <source>
        <dbReference type="ARBA" id="ARBA00023136"/>
    </source>
</evidence>
<dbReference type="InterPro" id="IPR007450">
    <property type="entry name" value="BamE_dom"/>
</dbReference>
<evidence type="ECO:0000256" key="3">
    <source>
        <dbReference type="SAM" id="MobiDB-lite"/>
    </source>
</evidence>
<evidence type="ECO:0000313" key="6">
    <source>
        <dbReference type="EMBL" id="PWE17994.1"/>
    </source>
</evidence>
<organism evidence="6 7">
    <name type="scientific">Marinicauda salina</name>
    <dbReference type="NCBI Taxonomy" id="2135793"/>
    <lineage>
        <taxon>Bacteria</taxon>
        <taxon>Pseudomonadati</taxon>
        <taxon>Pseudomonadota</taxon>
        <taxon>Alphaproteobacteria</taxon>
        <taxon>Maricaulales</taxon>
        <taxon>Maricaulaceae</taxon>
        <taxon>Marinicauda</taxon>
    </lineage>
</organism>
<feature type="region of interest" description="Disordered" evidence="3">
    <location>
        <begin position="146"/>
        <end position="169"/>
    </location>
</feature>
<feature type="signal peptide" evidence="4">
    <location>
        <begin position="1"/>
        <end position="22"/>
    </location>
</feature>
<evidence type="ECO:0000256" key="4">
    <source>
        <dbReference type="SAM" id="SignalP"/>
    </source>
</evidence>
<evidence type="ECO:0000313" key="7">
    <source>
        <dbReference type="Proteomes" id="UP000245168"/>
    </source>
</evidence>
<dbReference type="GO" id="GO:0019867">
    <property type="term" value="C:outer membrane"/>
    <property type="evidence" value="ECO:0007669"/>
    <property type="project" value="InterPro"/>
</dbReference>
<dbReference type="RefSeq" id="WP_109252348.1">
    <property type="nucleotide sequence ID" value="NZ_QEXV01000002.1"/>
</dbReference>
<dbReference type="AlphaFoldDB" id="A0A2U2BVK2"/>
<sequence>MNKPSLRAAVGVAALVGAVALAGCNPTLRTHGYRYSDGEVPEFTPGEDNEATVLAALGNPSTRGVFEQDTWYYITSTREYLAYLRPDTRARRIIAVRFEDDGTVASVDEYGLEDGRVIALVDRETPTRGRELTILEQLLGNVGRLPSEQFSGEQNLPGGAGGPRPDGGP</sequence>
<keyword evidence="2" id="KW-0472">Membrane</keyword>
<feature type="compositionally biased region" description="Gly residues" evidence="3">
    <location>
        <begin position="158"/>
        <end position="169"/>
    </location>
</feature>
<keyword evidence="7" id="KW-1185">Reference proteome</keyword>
<comment type="caution">
    <text evidence="6">The sequence shown here is derived from an EMBL/GenBank/DDBJ whole genome shotgun (WGS) entry which is preliminary data.</text>
</comment>
<feature type="domain" description="Outer membrane protein assembly factor BamE" evidence="5">
    <location>
        <begin position="39"/>
        <end position="106"/>
    </location>
</feature>